<protein>
    <recommendedName>
        <fullName evidence="6">Tat pathway signal sequence</fullName>
    </recommendedName>
</protein>
<feature type="transmembrane region" description="Helical" evidence="3">
    <location>
        <begin position="50"/>
        <end position="72"/>
    </location>
</feature>
<dbReference type="Proteomes" id="UP000039046">
    <property type="component" value="Unassembled WGS sequence"/>
</dbReference>
<dbReference type="AlphaFoldDB" id="A0A0A1T925"/>
<evidence type="ECO:0000313" key="5">
    <source>
        <dbReference type="Proteomes" id="UP000039046"/>
    </source>
</evidence>
<keyword evidence="3" id="KW-0812">Transmembrane</keyword>
<evidence type="ECO:0008006" key="6">
    <source>
        <dbReference type="Google" id="ProtNLM"/>
    </source>
</evidence>
<dbReference type="InterPro" id="IPR021765">
    <property type="entry name" value="UstYa-like"/>
</dbReference>
<dbReference type="Pfam" id="PF11807">
    <property type="entry name" value="UstYa"/>
    <property type="match status" value="1"/>
</dbReference>
<dbReference type="OrthoDB" id="4877777at2759"/>
<sequence length="264" mass="29754">MQPITTDEKAEYNRISLEDSDLEPGDALLSHQNSSKNRRNNVLSIAKPSWGVWIHVALGLVWVILFGSLTFVRTSNTTESPDRTSPLFPALSYSRIKYTSGFAPDLSPFQGKPNDANNAAWDEITHLGMVALTETEQAKLIEPTSVFMNNTETSGNGVLYLGAVEVFHQLHCLDMLRLEIYGELEPWYKTHSPHNIHTKPGHLEHCIDYIRQSMMCRPSLDILPFWTDAEDNFRPTFNGSRTCANFDSIKDWASKRKAGSLSPQ</sequence>
<proteinExistence type="inferred from homology"/>
<gene>
    <name evidence="4" type="ORF">VHEMI01986</name>
</gene>
<evidence type="ECO:0000256" key="3">
    <source>
        <dbReference type="SAM" id="Phobius"/>
    </source>
</evidence>
<name>A0A0A1T925_9HYPO</name>
<dbReference type="EMBL" id="CDHN01000001">
    <property type="protein sequence ID" value="CEJ81879.1"/>
    <property type="molecule type" value="Genomic_DNA"/>
</dbReference>
<accession>A0A0A1T925</accession>
<reference evidence="4 5" key="1">
    <citation type="journal article" date="2015" name="Genome Announc.">
        <title>Draft Genome Sequence and Gene Annotation of the Entomopathogenic Fungus Verticillium hemipterigenum.</title>
        <authorList>
            <person name="Horn F."/>
            <person name="Habel A."/>
            <person name="Scharf D.H."/>
            <person name="Dworschak J."/>
            <person name="Brakhage A.A."/>
            <person name="Guthke R."/>
            <person name="Hertweck C."/>
            <person name="Linde J."/>
        </authorList>
    </citation>
    <scope>NUCLEOTIDE SEQUENCE [LARGE SCALE GENOMIC DNA]</scope>
</reference>
<dbReference type="PANTHER" id="PTHR33365">
    <property type="entry name" value="YALI0B05434P"/>
    <property type="match status" value="1"/>
</dbReference>
<comment type="pathway">
    <text evidence="1">Mycotoxin biosynthesis.</text>
</comment>
<dbReference type="HOGENOM" id="CLU_042941_0_0_1"/>
<comment type="similarity">
    <text evidence="2">Belongs to the ustYa family.</text>
</comment>
<dbReference type="PANTHER" id="PTHR33365:SF4">
    <property type="entry name" value="CYCLOCHLOROTINE BIOSYNTHESIS PROTEIN O"/>
    <property type="match status" value="1"/>
</dbReference>
<keyword evidence="3" id="KW-1133">Transmembrane helix</keyword>
<evidence type="ECO:0000313" key="4">
    <source>
        <dbReference type="EMBL" id="CEJ81879.1"/>
    </source>
</evidence>
<keyword evidence="5" id="KW-1185">Reference proteome</keyword>
<organism evidence="4 5">
    <name type="scientific">[Torrubiella] hemipterigena</name>
    <dbReference type="NCBI Taxonomy" id="1531966"/>
    <lineage>
        <taxon>Eukaryota</taxon>
        <taxon>Fungi</taxon>
        <taxon>Dikarya</taxon>
        <taxon>Ascomycota</taxon>
        <taxon>Pezizomycotina</taxon>
        <taxon>Sordariomycetes</taxon>
        <taxon>Hypocreomycetidae</taxon>
        <taxon>Hypocreales</taxon>
        <taxon>Clavicipitaceae</taxon>
        <taxon>Clavicipitaceae incertae sedis</taxon>
        <taxon>'Torrubiella' clade</taxon>
    </lineage>
</organism>
<keyword evidence="3" id="KW-0472">Membrane</keyword>
<dbReference type="GO" id="GO:0043386">
    <property type="term" value="P:mycotoxin biosynthetic process"/>
    <property type="evidence" value="ECO:0007669"/>
    <property type="project" value="InterPro"/>
</dbReference>
<evidence type="ECO:0000256" key="1">
    <source>
        <dbReference type="ARBA" id="ARBA00004685"/>
    </source>
</evidence>
<evidence type="ECO:0000256" key="2">
    <source>
        <dbReference type="ARBA" id="ARBA00035112"/>
    </source>
</evidence>